<evidence type="ECO:0000256" key="6">
    <source>
        <dbReference type="SAM" id="Phobius"/>
    </source>
</evidence>
<evidence type="ECO:0000259" key="7">
    <source>
        <dbReference type="PROSITE" id="PS50262"/>
    </source>
</evidence>
<evidence type="ECO:0000256" key="1">
    <source>
        <dbReference type="ARBA" id="ARBA00004370"/>
    </source>
</evidence>
<reference evidence="9" key="1">
    <citation type="submission" date="2016-11" db="UniProtKB">
        <authorList>
            <consortium name="WormBaseParasite"/>
        </authorList>
    </citation>
    <scope>IDENTIFICATION</scope>
</reference>
<dbReference type="InterPro" id="IPR000276">
    <property type="entry name" value="GPCR_Rhodpsn"/>
</dbReference>
<dbReference type="PROSITE" id="PS50262">
    <property type="entry name" value="G_PROTEIN_RECEP_F1_2"/>
    <property type="match status" value="1"/>
</dbReference>
<dbReference type="Gene3D" id="1.20.1070.10">
    <property type="entry name" value="Rhodopsin 7-helix transmembrane proteins"/>
    <property type="match status" value="1"/>
</dbReference>
<feature type="transmembrane region" description="Helical" evidence="6">
    <location>
        <begin position="129"/>
        <end position="150"/>
    </location>
</feature>
<dbReference type="AlphaFoldDB" id="A0A1I8GFD0"/>
<feature type="transmembrane region" description="Helical" evidence="6">
    <location>
        <begin position="94"/>
        <end position="117"/>
    </location>
</feature>
<evidence type="ECO:0000313" key="8">
    <source>
        <dbReference type="Proteomes" id="UP000095280"/>
    </source>
</evidence>
<feature type="transmembrane region" description="Helical" evidence="6">
    <location>
        <begin position="170"/>
        <end position="198"/>
    </location>
</feature>
<dbReference type="GO" id="GO:0008528">
    <property type="term" value="F:G protein-coupled peptide receptor activity"/>
    <property type="evidence" value="ECO:0007669"/>
    <property type="project" value="InterPro"/>
</dbReference>
<dbReference type="SUPFAM" id="SSF81321">
    <property type="entry name" value="Family A G protein-coupled receptor-like"/>
    <property type="match status" value="1"/>
</dbReference>
<dbReference type="Pfam" id="PF10324">
    <property type="entry name" value="7TM_GPCR_Srw"/>
    <property type="match status" value="1"/>
</dbReference>
<dbReference type="Proteomes" id="UP000095280">
    <property type="component" value="Unplaced"/>
</dbReference>
<evidence type="ECO:0000313" key="9">
    <source>
        <dbReference type="WBParaSite" id="maker-uti_cns_0001696-snap-gene-0.4-mRNA-1"/>
    </source>
</evidence>
<dbReference type="PRINTS" id="PR00237">
    <property type="entry name" value="GPCRRHODOPSN"/>
</dbReference>
<feature type="transmembrane region" description="Helical" evidence="6">
    <location>
        <begin position="218"/>
        <end position="238"/>
    </location>
</feature>
<feature type="domain" description="G-protein coupled receptors family 1 profile" evidence="7">
    <location>
        <begin position="109"/>
        <end position="390"/>
    </location>
</feature>
<evidence type="ECO:0000256" key="5">
    <source>
        <dbReference type="SAM" id="MobiDB-lite"/>
    </source>
</evidence>
<comment type="subcellular location">
    <subcellularLocation>
        <location evidence="1">Membrane</location>
    </subcellularLocation>
</comment>
<feature type="region of interest" description="Disordered" evidence="5">
    <location>
        <begin position="18"/>
        <end position="45"/>
    </location>
</feature>
<proteinExistence type="predicted"/>
<evidence type="ECO:0000256" key="3">
    <source>
        <dbReference type="ARBA" id="ARBA00022989"/>
    </source>
</evidence>
<dbReference type="GO" id="GO:0005886">
    <property type="term" value="C:plasma membrane"/>
    <property type="evidence" value="ECO:0007669"/>
    <property type="project" value="TreeGrafter"/>
</dbReference>
<dbReference type="CDD" id="cd14978">
    <property type="entry name" value="7tmA_FMRFamide_R-like"/>
    <property type="match status" value="1"/>
</dbReference>
<feature type="transmembrane region" description="Helical" evidence="6">
    <location>
        <begin position="336"/>
        <end position="361"/>
    </location>
</feature>
<dbReference type="PANTHER" id="PTHR46273">
    <property type="entry name" value="MYOSUPPRESSIN RECEPTOR 1, ISOFORM B-RELATED"/>
    <property type="match status" value="1"/>
</dbReference>
<name>A0A1I8GFD0_9PLAT</name>
<protein>
    <submittedName>
        <fullName evidence="9">G_PROTEIN_RECEP_F1_2 domain-containing protein</fullName>
    </submittedName>
</protein>
<evidence type="ECO:0000256" key="4">
    <source>
        <dbReference type="ARBA" id="ARBA00023136"/>
    </source>
</evidence>
<dbReference type="WBParaSite" id="maker-uti_cns_0001696-snap-gene-0.4-mRNA-1">
    <property type="protein sequence ID" value="maker-uti_cns_0001696-snap-gene-0.4-mRNA-1"/>
    <property type="gene ID" value="maker-uti_cns_0001696-snap-gene-0.4"/>
</dbReference>
<dbReference type="PANTHER" id="PTHR46273:SF4">
    <property type="entry name" value="AT19640P"/>
    <property type="match status" value="1"/>
</dbReference>
<dbReference type="InterPro" id="IPR053219">
    <property type="entry name" value="GPCR_Dmsr-1"/>
</dbReference>
<evidence type="ECO:0000256" key="2">
    <source>
        <dbReference type="ARBA" id="ARBA00022692"/>
    </source>
</evidence>
<keyword evidence="3 6" id="KW-1133">Transmembrane helix</keyword>
<dbReference type="InterPro" id="IPR019427">
    <property type="entry name" value="7TM_GPCR_serpentine_rcpt_Srw"/>
</dbReference>
<keyword evidence="4 6" id="KW-0472">Membrane</keyword>
<accession>A0A1I8GFD0</accession>
<organism evidence="8 9">
    <name type="scientific">Macrostomum lignano</name>
    <dbReference type="NCBI Taxonomy" id="282301"/>
    <lineage>
        <taxon>Eukaryota</taxon>
        <taxon>Metazoa</taxon>
        <taxon>Spiralia</taxon>
        <taxon>Lophotrochozoa</taxon>
        <taxon>Platyhelminthes</taxon>
        <taxon>Rhabditophora</taxon>
        <taxon>Macrostomorpha</taxon>
        <taxon>Macrostomida</taxon>
        <taxon>Macrostomidae</taxon>
        <taxon>Macrostomum</taxon>
    </lineage>
</organism>
<keyword evidence="2 6" id="KW-0812">Transmembrane</keyword>
<dbReference type="InterPro" id="IPR017452">
    <property type="entry name" value="GPCR_Rhodpsn_7TM"/>
</dbReference>
<feature type="transmembrane region" description="Helical" evidence="6">
    <location>
        <begin position="273"/>
        <end position="297"/>
    </location>
</feature>
<keyword evidence="8" id="KW-1185">Reference proteome</keyword>
<sequence>SCPYTGWPKWHLAWGTADRSGDDTGSTGVLAGPKRSSENFNSKNTRLSQEKKALDNMGAATSSVDNASNCWNHSITEEPLYKGLATFQAAYRPVHGYLCAALCVFGVAANLASIVVLTRRTMVSSVNVILIAVAVADMFTMFFYFFHLLHFTVMSPAVGLHQPHTLSYPWILYSLFTISVVLVLHTIASWLTVTLAIFRYLYIALPTRGVTLASIKNAYISIAGITIVLTLSTAPNYLMNEAAYCISADHDNATVYFISTPASLPKALVMSNYWTIAIAYKILPCGLLSLMTVLLISQLSKAAKRRRMLLNKAQAGEASRREQRNDRREQRTTRMLLAIVIIFWVTELPQGVMSLMCFIMASFQKNVYEPLGDVLDLLSLVNNSCNFVLYTSMSKQFRDTFAQIFISPWWQRGGGQAQRTLELEEHIELNENNSNRVEEN</sequence>